<sequence>MQVLSFCIYNRAQPDTFFDVEQVDGANITPSEKRFVQKRIESDIKTCCAFDSQSGVVMLLIQTIL</sequence>
<gene>
    <name evidence="1" type="ORF">BDA99DRAFT_554677</name>
</gene>
<evidence type="ECO:0000313" key="1">
    <source>
        <dbReference type="EMBL" id="KAI9276724.1"/>
    </source>
</evidence>
<reference evidence="1" key="1">
    <citation type="journal article" date="2022" name="IScience">
        <title>Evolution of zygomycete secretomes and the origins of terrestrial fungal ecologies.</title>
        <authorList>
            <person name="Chang Y."/>
            <person name="Wang Y."/>
            <person name="Mondo S."/>
            <person name="Ahrendt S."/>
            <person name="Andreopoulos W."/>
            <person name="Barry K."/>
            <person name="Beard J."/>
            <person name="Benny G.L."/>
            <person name="Blankenship S."/>
            <person name="Bonito G."/>
            <person name="Cuomo C."/>
            <person name="Desiro A."/>
            <person name="Gervers K.A."/>
            <person name="Hundley H."/>
            <person name="Kuo A."/>
            <person name="LaButti K."/>
            <person name="Lang B.F."/>
            <person name="Lipzen A."/>
            <person name="O'Donnell K."/>
            <person name="Pangilinan J."/>
            <person name="Reynolds N."/>
            <person name="Sandor L."/>
            <person name="Smith M.E."/>
            <person name="Tsang A."/>
            <person name="Grigoriev I.V."/>
            <person name="Stajich J.E."/>
            <person name="Spatafora J.W."/>
        </authorList>
    </citation>
    <scope>NUCLEOTIDE SEQUENCE</scope>
    <source>
        <strain evidence="1">RSA 2281</strain>
    </source>
</reference>
<keyword evidence="2" id="KW-1185">Reference proteome</keyword>
<protein>
    <submittedName>
        <fullName evidence="1">Uncharacterized protein</fullName>
    </submittedName>
</protein>
<dbReference type="EMBL" id="JAIXMP010000002">
    <property type="protein sequence ID" value="KAI9276724.1"/>
    <property type="molecule type" value="Genomic_DNA"/>
</dbReference>
<dbReference type="AlphaFoldDB" id="A0AAD5PJ10"/>
<reference evidence="1" key="2">
    <citation type="submission" date="2023-02" db="EMBL/GenBank/DDBJ databases">
        <authorList>
            <consortium name="DOE Joint Genome Institute"/>
            <person name="Mondo S.J."/>
            <person name="Chang Y."/>
            <person name="Wang Y."/>
            <person name="Ahrendt S."/>
            <person name="Andreopoulos W."/>
            <person name="Barry K."/>
            <person name="Beard J."/>
            <person name="Benny G.L."/>
            <person name="Blankenship S."/>
            <person name="Bonito G."/>
            <person name="Cuomo C."/>
            <person name="Desiro A."/>
            <person name="Gervers K.A."/>
            <person name="Hundley H."/>
            <person name="Kuo A."/>
            <person name="LaButti K."/>
            <person name="Lang B.F."/>
            <person name="Lipzen A."/>
            <person name="O'Donnell K."/>
            <person name="Pangilinan J."/>
            <person name="Reynolds N."/>
            <person name="Sandor L."/>
            <person name="Smith M.W."/>
            <person name="Tsang A."/>
            <person name="Grigoriev I.V."/>
            <person name="Stajich J.E."/>
            <person name="Spatafora J.W."/>
        </authorList>
    </citation>
    <scope>NUCLEOTIDE SEQUENCE</scope>
    <source>
        <strain evidence="1">RSA 2281</strain>
    </source>
</reference>
<dbReference type="Proteomes" id="UP001209540">
    <property type="component" value="Unassembled WGS sequence"/>
</dbReference>
<evidence type="ECO:0000313" key="2">
    <source>
        <dbReference type="Proteomes" id="UP001209540"/>
    </source>
</evidence>
<accession>A0AAD5PJ10</accession>
<proteinExistence type="predicted"/>
<comment type="caution">
    <text evidence="1">The sequence shown here is derived from an EMBL/GenBank/DDBJ whole genome shotgun (WGS) entry which is preliminary data.</text>
</comment>
<organism evidence="1 2">
    <name type="scientific">Phascolomyces articulosus</name>
    <dbReference type="NCBI Taxonomy" id="60185"/>
    <lineage>
        <taxon>Eukaryota</taxon>
        <taxon>Fungi</taxon>
        <taxon>Fungi incertae sedis</taxon>
        <taxon>Mucoromycota</taxon>
        <taxon>Mucoromycotina</taxon>
        <taxon>Mucoromycetes</taxon>
        <taxon>Mucorales</taxon>
        <taxon>Lichtheimiaceae</taxon>
        <taxon>Phascolomyces</taxon>
    </lineage>
</organism>
<name>A0AAD5PJ10_9FUNG</name>